<dbReference type="CDD" id="cd04496">
    <property type="entry name" value="SSB_OBF"/>
    <property type="match status" value="1"/>
</dbReference>
<dbReference type="EMBL" id="FCON02000122">
    <property type="protein sequence ID" value="SAL82590.1"/>
    <property type="molecule type" value="Genomic_DNA"/>
</dbReference>
<dbReference type="InterPro" id="IPR011344">
    <property type="entry name" value="ssDNA-bd"/>
</dbReference>
<dbReference type="PIRSF" id="PIRSF002070">
    <property type="entry name" value="SSB"/>
    <property type="match status" value="1"/>
</dbReference>
<name>A0A158KPS2_9BURK</name>
<evidence type="ECO:0000256" key="1">
    <source>
        <dbReference type="ARBA" id="ARBA00023125"/>
    </source>
</evidence>
<dbReference type="InterPro" id="IPR012340">
    <property type="entry name" value="NA-bd_OB-fold"/>
</dbReference>
<keyword evidence="4" id="KW-1185">Reference proteome</keyword>
<dbReference type="RefSeq" id="WP_087648515.1">
    <property type="nucleotide sequence ID" value="NZ_FCON02000122.1"/>
</dbReference>
<proteinExistence type="predicted"/>
<evidence type="ECO:0000313" key="3">
    <source>
        <dbReference type="EMBL" id="SAL82590.1"/>
    </source>
</evidence>
<dbReference type="OrthoDB" id="2941839at2"/>
<dbReference type="SUPFAM" id="SSF50249">
    <property type="entry name" value="Nucleic acid-binding proteins"/>
    <property type="match status" value="1"/>
</dbReference>
<gene>
    <name evidence="3" type="ORF">AWB68_06578</name>
</gene>
<reference evidence="3" key="1">
    <citation type="submission" date="2016-01" db="EMBL/GenBank/DDBJ databases">
        <authorList>
            <person name="Peeters C."/>
        </authorList>
    </citation>
    <scope>NUCLEOTIDE SEQUENCE [LARGE SCALE GENOMIC DNA]</scope>
    <source>
        <strain evidence="3">LMG 22940</strain>
    </source>
</reference>
<organism evidence="3 4">
    <name type="scientific">Caballeronia choica</name>
    <dbReference type="NCBI Taxonomy" id="326476"/>
    <lineage>
        <taxon>Bacteria</taxon>
        <taxon>Pseudomonadati</taxon>
        <taxon>Pseudomonadota</taxon>
        <taxon>Betaproteobacteria</taxon>
        <taxon>Burkholderiales</taxon>
        <taxon>Burkholderiaceae</taxon>
        <taxon>Caballeronia</taxon>
    </lineage>
</organism>
<comment type="caution">
    <text evidence="3">The sequence shown here is derived from an EMBL/GenBank/DDBJ whole genome shotgun (WGS) entry which is preliminary data.</text>
</comment>
<keyword evidence="1 2" id="KW-0238">DNA-binding</keyword>
<sequence length="120" mass="13189">MNKLFFTGRLVAAPVLANHGDSKVTKFTLISNEYAGRDEGSGEAKERQVRIQFAAFGSRGEAIAKNVLKGDQLIVEAKLSNNDFTDGEGIERYGYNFTVDNFDFGAPGGLKRAQLARRQE</sequence>
<dbReference type="AlphaFoldDB" id="A0A158KPS2"/>
<accession>A0A158KPS2</accession>
<protein>
    <recommendedName>
        <fullName evidence="2">Single-stranded DNA-binding protein</fullName>
    </recommendedName>
</protein>
<dbReference type="GO" id="GO:0006260">
    <property type="term" value="P:DNA replication"/>
    <property type="evidence" value="ECO:0007669"/>
    <property type="project" value="InterPro"/>
</dbReference>
<dbReference type="Pfam" id="PF00436">
    <property type="entry name" value="SSB"/>
    <property type="match status" value="1"/>
</dbReference>
<evidence type="ECO:0000313" key="4">
    <source>
        <dbReference type="Proteomes" id="UP000054770"/>
    </source>
</evidence>
<evidence type="ECO:0000256" key="2">
    <source>
        <dbReference type="PIRNR" id="PIRNR002070"/>
    </source>
</evidence>
<dbReference type="InterPro" id="IPR000424">
    <property type="entry name" value="Primosome_PriB/ssb"/>
</dbReference>
<dbReference type="PROSITE" id="PS50935">
    <property type="entry name" value="SSB"/>
    <property type="match status" value="1"/>
</dbReference>
<dbReference type="Proteomes" id="UP000054770">
    <property type="component" value="Unassembled WGS sequence"/>
</dbReference>
<dbReference type="Gene3D" id="2.40.50.140">
    <property type="entry name" value="Nucleic acid-binding proteins"/>
    <property type="match status" value="1"/>
</dbReference>
<dbReference type="GO" id="GO:0003697">
    <property type="term" value="F:single-stranded DNA binding"/>
    <property type="evidence" value="ECO:0007669"/>
    <property type="project" value="InterPro"/>
</dbReference>